<dbReference type="Pfam" id="PF03328">
    <property type="entry name" value="HpcH_HpaI"/>
    <property type="match status" value="1"/>
</dbReference>
<dbReference type="RefSeq" id="WP_378204855.1">
    <property type="nucleotide sequence ID" value="NZ_JBHLZP010000156.1"/>
</dbReference>
<dbReference type="GO" id="GO:0016829">
    <property type="term" value="F:lyase activity"/>
    <property type="evidence" value="ECO:0007669"/>
    <property type="project" value="UniProtKB-KW"/>
</dbReference>
<sequence length="90" mass="9468">MSDPRSLRSLLAEGRRLLGTFSIIPSADIIEIIALSGLDFVIIDMEHGPFGLETVRAGLMAARAHGLRAVVRVRTSEAALVGAALDVGAD</sequence>
<keyword evidence="6" id="KW-1185">Reference proteome</keyword>
<dbReference type="Proteomes" id="UP001589627">
    <property type="component" value="Unassembled WGS sequence"/>
</dbReference>
<name>A0ABV5YI41_9ACTN</name>
<feature type="domain" description="HpcH/HpaI aldolase/citrate lyase" evidence="4">
    <location>
        <begin position="20"/>
        <end position="89"/>
    </location>
</feature>
<dbReference type="EMBL" id="JBHLZP010000156">
    <property type="protein sequence ID" value="MFB9834719.1"/>
    <property type="molecule type" value="Genomic_DNA"/>
</dbReference>
<evidence type="ECO:0000259" key="4">
    <source>
        <dbReference type="Pfam" id="PF03328"/>
    </source>
</evidence>
<feature type="non-terminal residue" evidence="5">
    <location>
        <position position="90"/>
    </location>
</feature>
<dbReference type="SUPFAM" id="SSF51621">
    <property type="entry name" value="Phosphoenolpyruvate/pyruvate domain"/>
    <property type="match status" value="1"/>
</dbReference>
<evidence type="ECO:0000313" key="5">
    <source>
        <dbReference type="EMBL" id="MFB9834719.1"/>
    </source>
</evidence>
<evidence type="ECO:0000256" key="3">
    <source>
        <dbReference type="ARBA" id="ARBA00023239"/>
    </source>
</evidence>
<protein>
    <submittedName>
        <fullName evidence="5">Aldolase/citrate lyase family protein</fullName>
    </submittedName>
</protein>
<reference evidence="5 6" key="1">
    <citation type="submission" date="2024-09" db="EMBL/GenBank/DDBJ databases">
        <authorList>
            <person name="Sun Q."/>
            <person name="Mori K."/>
        </authorList>
    </citation>
    <scope>NUCLEOTIDE SEQUENCE [LARGE SCALE GENOMIC DNA]</scope>
    <source>
        <strain evidence="5 6">TBRC 0563</strain>
    </source>
</reference>
<keyword evidence="3 5" id="KW-0456">Lyase</keyword>
<comment type="caution">
    <text evidence="5">The sequence shown here is derived from an EMBL/GenBank/DDBJ whole genome shotgun (WGS) entry which is preliminary data.</text>
</comment>
<dbReference type="InterPro" id="IPR050251">
    <property type="entry name" value="HpcH-HpaI_aldolase"/>
</dbReference>
<dbReference type="InterPro" id="IPR005000">
    <property type="entry name" value="Aldolase/citrate-lyase_domain"/>
</dbReference>
<accession>A0ABV5YI41</accession>
<evidence type="ECO:0000256" key="2">
    <source>
        <dbReference type="ARBA" id="ARBA00022723"/>
    </source>
</evidence>
<keyword evidence="2" id="KW-0479">Metal-binding</keyword>
<dbReference type="Gene3D" id="3.20.20.60">
    <property type="entry name" value="Phosphoenolpyruvate-binding domains"/>
    <property type="match status" value="1"/>
</dbReference>
<dbReference type="InterPro" id="IPR015813">
    <property type="entry name" value="Pyrv/PenolPyrv_kinase-like_dom"/>
</dbReference>
<comment type="similarity">
    <text evidence="1">Belongs to the HpcH/HpaI aldolase family.</text>
</comment>
<evidence type="ECO:0000256" key="1">
    <source>
        <dbReference type="ARBA" id="ARBA00005568"/>
    </source>
</evidence>
<organism evidence="5 6">
    <name type="scientific">Actinoallomurus acaciae</name>
    <dbReference type="NCBI Taxonomy" id="502577"/>
    <lineage>
        <taxon>Bacteria</taxon>
        <taxon>Bacillati</taxon>
        <taxon>Actinomycetota</taxon>
        <taxon>Actinomycetes</taxon>
        <taxon>Streptosporangiales</taxon>
        <taxon>Thermomonosporaceae</taxon>
        <taxon>Actinoallomurus</taxon>
    </lineage>
</organism>
<dbReference type="PANTHER" id="PTHR30502">
    <property type="entry name" value="2-KETO-3-DEOXY-L-RHAMNONATE ALDOLASE"/>
    <property type="match status" value="1"/>
</dbReference>
<proteinExistence type="inferred from homology"/>
<dbReference type="InterPro" id="IPR040442">
    <property type="entry name" value="Pyrv_kinase-like_dom_sf"/>
</dbReference>
<gene>
    <name evidence="5" type="ORF">ACFFNX_21260</name>
</gene>
<evidence type="ECO:0000313" key="6">
    <source>
        <dbReference type="Proteomes" id="UP001589627"/>
    </source>
</evidence>
<dbReference type="PANTHER" id="PTHR30502:SF0">
    <property type="entry name" value="PHOSPHOENOLPYRUVATE CARBOXYLASE FAMILY PROTEIN"/>
    <property type="match status" value="1"/>
</dbReference>